<dbReference type="EMBL" id="JAWDGP010000579">
    <property type="protein sequence ID" value="KAK3799365.1"/>
    <property type="molecule type" value="Genomic_DNA"/>
</dbReference>
<dbReference type="AlphaFoldDB" id="A0AAE1EAC9"/>
<reference evidence="1" key="1">
    <citation type="journal article" date="2023" name="G3 (Bethesda)">
        <title>A reference genome for the long-term kleptoplast-retaining sea slug Elysia crispata morphotype clarki.</title>
        <authorList>
            <person name="Eastman K.E."/>
            <person name="Pendleton A.L."/>
            <person name="Shaikh M.A."/>
            <person name="Suttiyut T."/>
            <person name="Ogas R."/>
            <person name="Tomko P."/>
            <person name="Gavelis G."/>
            <person name="Widhalm J.R."/>
            <person name="Wisecaver J.H."/>
        </authorList>
    </citation>
    <scope>NUCLEOTIDE SEQUENCE</scope>
    <source>
        <strain evidence="1">ECLA1</strain>
    </source>
</reference>
<evidence type="ECO:0000313" key="1">
    <source>
        <dbReference type="EMBL" id="KAK3799365.1"/>
    </source>
</evidence>
<organism evidence="1 2">
    <name type="scientific">Elysia crispata</name>
    <name type="common">lettuce slug</name>
    <dbReference type="NCBI Taxonomy" id="231223"/>
    <lineage>
        <taxon>Eukaryota</taxon>
        <taxon>Metazoa</taxon>
        <taxon>Spiralia</taxon>
        <taxon>Lophotrochozoa</taxon>
        <taxon>Mollusca</taxon>
        <taxon>Gastropoda</taxon>
        <taxon>Heterobranchia</taxon>
        <taxon>Euthyneura</taxon>
        <taxon>Panpulmonata</taxon>
        <taxon>Sacoglossa</taxon>
        <taxon>Placobranchoidea</taxon>
        <taxon>Plakobranchidae</taxon>
        <taxon>Elysia</taxon>
    </lineage>
</organism>
<accession>A0AAE1EAC9</accession>
<keyword evidence="2" id="KW-1185">Reference proteome</keyword>
<evidence type="ECO:0000313" key="2">
    <source>
        <dbReference type="Proteomes" id="UP001283361"/>
    </source>
</evidence>
<dbReference type="Proteomes" id="UP001283361">
    <property type="component" value="Unassembled WGS sequence"/>
</dbReference>
<comment type="caution">
    <text evidence="1">The sequence shown here is derived from an EMBL/GenBank/DDBJ whole genome shotgun (WGS) entry which is preliminary data.</text>
</comment>
<proteinExistence type="predicted"/>
<sequence length="71" mass="8123">MFNPSFSTPRMSRSDMAECNMGAVSNENRRNVQRVAPWFVLRFVKCRALGWRKQASPRTNQHGPRIGDAVT</sequence>
<name>A0AAE1EAC9_9GAST</name>
<protein>
    <submittedName>
        <fullName evidence="1">Uncharacterized protein</fullName>
    </submittedName>
</protein>
<gene>
    <name evidence="1" type="ORF">RRG08_013185</name>
</gene>